<dbReference type="InterPro" id="IPR009451">
    <property type="entry name" value="Metamine_DH_Hvc"/>
</dbReference>
<keyword evidence="11" id="KW-1185">Reference proteome</keyword>
<keyword evidence="3" id="KW-0813">Transport</keyword>
<keyword evidence="6" id="KW-0249">Electron transport</keyword>
<comment type="subcellular location">
    <subcellularLocation>
        <location evidence="1">Periplasm</location>
    </subcellularLocation>
</comment>
<evidence type="ECO:0000256" key="6">
    <source>
        <dbReference type="ARBA" id="ARBA00022982"/>
    </source>
</evidence>
<dbReference type="GO" id="GO:0030058">
    <property type="term" value="F:aliphatic amine dehydrogenase activity"/>
    <property type="evidence" value="ECO:0007669"/>
    <property type="project" value="InterPro"/>
</dbReference>
<proteinExistence type="inferred from homology"/>
<dbReference type="RefSeq" id="WP_014992533.1">
    <property type="nucleotide sequence ID" value="NC_018691.1"/>
</dbReference>
<dbReference type="EMBL" id="CP003466">
    <property type="protein sequence ID" value="AFT68452.1"/>
    <property type="molecule type" value="Genomic_DNA"/>
</dbReference>
<gene>
    <name evidence="10" type="ordered locus">B5T_00164</name>
</gene>
<evidence type="ECO:0000313" key="11">
    <source>
        <dbReference type="Proteomes" id="UP000006286"/>
    </source>
</evidence>
<keyword evidence="7" id="KW-0560">Oxidoreductase</keyword>
<dbReference type="KEGG" id="adi:B5T_00164"/>
<keyword evidence="5" id="KW-0574">Periplasm</keyword>
<dbReference type="AlphaFoldDB" id="K0C9P1"/>
<evidence type="ECO:0000256" key="5">
    <source>
        <dbReference type="ARBA" id="ARBA00022764"/>
    </source>
</evidence>
<accession>K0C9P1</accession>
<evidence type="ECO:0000256" key="1">
    <source>
        <dbReference type="ARBA" id="ARBA00004418"/>
    </source>
</evidence>
<dbReference type="eggNOG" id="COG3391">
    <property type="taxonomic scope" value="Bacteria"/>
</dbReference>
<feature type="disulfide bond" evidence="8">
    <location>
        <begin position="176"/>
        <end position="192"/>
    </location>
</feature>
<evidence type="ECO:0000256" key="9">
    <source>
        <dbReference type="SAM" id="SignalP"/>
    </source>
</evidence>
<evidence type="ECO:0000313" key="10">
    <source>
        <dbReference type="EMBL" id="AFT68452.1"/>
    </source>
</evidence>
<evidence type="ECO:0000256" key="2">
    <source>
        <dbReference type="ARBA" id="ARBA00010548"/>
    </source>
</evidence>
<dbReference type="PATRIC" id="fig|930169.3.peg.163"/>
<dbReference type="GO" id="GO:0042597">
    <property type="term" value="C:periplasmic space"/>
    <property type="evidence" value="ECO:0007669"/>
    <property type="project" value="UniProtKB-SubCell"/>
</dbReference>
<dbReference type="Pfam" id="PF06433">
    <property type="entry name" value="Me-amine-dh_H"/>
    <property type="match status" value="1"/>
</dbReference>
<sequence length="381" mass="41068">MIAAQWPKTATLFTVFGLFLCASAQAFKPETISVKPAIDPGSNVLVNQAEWAGASKIHVYGQQDLSYKGSVSVGLTSQILLGRDQKTLYTLSDYMKRLTRGPVESVIEEYDIATLSLKREIVIPNKAVKAIGMAQLLEQSADGRYLYVQNATPATSVTVVDLQAGEAVLEVPTPGCYGVFPAPRDNRFSTLCGAGDLKTYSVNGDQYDTTSISLFSPEQDPLYVQAQRTADGRLVFLSFNGTLYLVDDGDATAKLLGTVPLTKGVNGDWAPGGYVVMAYSPATNMMFVLMHPDAYEGSHKDPSEEIWSVDMKSAKVIGRSHAEGLIALAVSQGQEPVLFGTTDEDETIERFALLDNTKFVFKAAGSDDKSGWASSLLTVGE</sequence>
<keyword evidence="8" id="KW-1015">Disulfide bond</keyword>
<dbReference type="SUPFAM" id="SSF50969">
    <property type="entry name" value="YVTN repeat-like/Quinoprotein amine dehydrogenase"/>
    <property type="match status" value="1"/>
</dbReference>
<reference evidence="10 11" key="1">
    <citation type="journal article" date="2012" name="J. Bacteriol.">
        <title>Complete genome sequence of Alcanivorax dieselolei type strain B5.</title>
        <authorList>
            <person name="Lai Q."/>
            <person name="Li W."/>
            <person name="Shao Z."/>
        </authorList>
    </citation>
    <scope>NUCLEOTIDE SEQUENCE [LARGE SCALE GENOMIC DNA]</scope>
    <source>
        <strain evidence="11">DSM 16502 / CGMCC 1.3690 / B-5</strain>
    </source>
</reference>
<evidence type="ECO:0000256" key="3">
    <source>
        <dbReference type="ARBA" id="ARBA00022448"/>
    </source>
</evidence>
<keyword evidence="4 9" id="KW-0732">Signal</keyword>
<protein>
    <submittedName>
        <fullName evidence="10">Methylamine dehydrogenase heavy chain</fullName>
    </submittedName>
</protein>
<dbReference type="Gene3D" id="2.130.10.10">
    <property type="entry name" value="YVTN repeat-like/Quinoprotein amine dehydrogenase"/>
    <property type="match status" value="1"/>
</dbReference>
<evidence type="ECO:0000256" key="4">
    <source>
        <dbReference type="ARBA" id="ARBA00022729"/>
    </source>
</evidence>
<name>K0C9P1_ALCDB</name>
<evidence type="ECO:0000256" key="7">
    <source>
        <dbReference type="ARBA" id="ARBA00023002"/>
    </source>
</evidence>
<comment type="similarity">
    <text evidence="2">Belongs to the aromatic amine dehydrogenase heavy chain family.</text>
</comment>
<dbReference type="InterPro" id="IPR015943">
    <property type="entry name" value="WD40/YVTN_repeat-like_dom_sf"/>
</dbReference>
<evidence type="ECO:0000256" key="8">
    <source>
        <dbReference type="PIRSR" id="PIRSR609451-50"/>
    </source>
</evidence>
<organism evidence="10 11">
    <name type="scientific">Alcanivorax dieselolei (strain DSM 16502 / CGMCC 1.3690 / MCCC 1A00001 / B-5)</name>
    <name type="common">Alloalcanivorax dieselolei</name>
    <dbReference type="NCBI Taxonomy" id="930169"/>
    <lineage>
        <taxon>Bacteria</taxon>
        <taxon>Pseudomonadati</taxon>
        <taxon>Pseudomonadota</taxon>
        <taxon>Gammaproteobacteria</taxon>
        <taxon>Oceanospirillales</taxon>
        <taxon>Alcanivoracaceae</taxon>
        <taxon>Alloalcanivorax</taxon>
    </lineage>
</organism>
<dbReference type="STRING" id="930169.B5T_00164"/>
<feature type="chain" id="PRO_5003829905" evidence="9">
    <location>
        <begin position="27"/>
        <end position="381"/>
    </location>
</feature>
<feature type="signal peptide" evidence="9">
    <location>
        <begin position="1"/>
        <end position="26"/>
    </location>
</feature>
<dbReference type="Proteomes" id="UP000006286">
    <property type="component" value="Chromosome"/>
</dbReference>
<dbReference type="HOGENOM" id="CLU_059384_0_0_6"/>
<dbReference type="InterPro" id="IPR011044">
    <property type="entry name" value="Quino_amine_DH_bsu"/>
</dbReference>